<feature type="transmembrane region" description="Helical" evidence="8">
    <location>
        <begin position="297"/>
        <end position="318"/>
    </location>
</feature>
<dbReference type="GO" id="GO:0016780">
    <property type="term" value="F:phosphotransferase activity, for other substituted phosphate groups"/>
    <property type="evidence" value="ECO:0007669"/>
    <property type="project" value="InterPro"/>
</dbReference>
<keyword evidence="2" id="KW-1003">Cell membrane</keyword>
<keyword evidence="7" id="KW-0460">Magnesium</keyword>
<evidence type="ECO:0000256" key="6">
    <source>
        <dbReference type="ARBA" id="ARBA00023136"/>
    </source>
</evidence>
<name>A0A2P8E3D3_9BACT</name>
<dbReference type="EMBL" id="PYGF01000006">
    <property type="protein sequence ID" value="PSL03979.1"/>
    <property type="molecule type" value="Genomic_DNA"/>
</dbReference>
<feature type="transmembrane region" description="Helical" evidence="8">
    <location>
        <begin position="212"/>
        <end position="229"/>
    </location>
</feature>
<accession>A0A2P8E3D3</accession>
<keyword evidence="5 8" id="KW-1133">Transmembrane helix</keyword>
<comment type="cofactor">
    <cofactor evidence="7">
        <name>Mg(2+)</name>
        <dbReference type="ChEBI" id="CHEBI:18420"/>
    </cofactor>
</comment>
<feature type="transmembrane region" description="Helical" evidence="8">
    <location>
        <begin position="6"/>
        <end position="25"/>
    </location>
</feature>
<dbReference type="RefSeq" id="WP_106567646.1">
    <property type="nucleotide sequence ID" value="NZ_JAUVYL010000045.1"/>
</dbReference>
<dbReference type="AlphaFoldDB" id="A0A2P8E3D3"/>
<dbReference type="GO" id="GO:0009103">
    <property type="term" value="P:lipopolysaccharide biosynthetic process"/>
    <property type="evidence" value="ECO:0007669"/>
    <property type="project" value="TreeGrafter"/>
</dbReference>
<evidence type="ECO:0000256" key="7">
    <source>
        <dbReference type="PIRSR" id="PIRSR600715-1"/>
    </source>
</evidence>
<evidence type="ECO:0000256" key="1">
    <source>
        <dbReference type="ARBA" id="ARBA00004651"/>
    </source>
</evidence>
<keyword evidence="4 8" id="KW-0812">Transmembrane</keyword>
<feature type="transmembrane region" description="Helical" evidence="8">
    <location>
        <begin position="46"/>
        <end position="64"/>
    </location>
</feature>
<dbReference type="GO" id="GO:0005886">
    <property type="term" value="C:plasma membrane"/>
    <property type="evidence" value="ECO:0007669"/>
    <property type="project" value="UniProtKB-SubCell"/>
</dbReference>
<feature type="transmembrane region" description="Helical" evidence="8">
    <location>
        <begin position="324"/>
        <end position="343"/>
    </location>
</feature>
<dbReference type="GO" id="GO:0071555">
    <property type="term" value="P:cell wall organization"/>
    <property type="evidence" value="ECO:0007669"/>
    <property type="project" value="TreeGrafter"/>
</dbReference>
<dbReference type="PROSITE" id="PS01348">
    <property type="entry name" value="MRAY_2"/>
    <property type="match status" value="1"/>
</dbReference>
<keyword evidence="10" id="KW-1185">Reference proteome</keyword>
<dbReference type="Pfam" id="PF10555">
    <property type="entry name" value="MraY_sig1"/>
    <property type="match status" value="1"/>
</dbReference>
<dbReference type="GO" id="GO:0046872">
    <property type="term" value="F:metal ion binding"/>
    <property type="evidence" value="ECO:0007669"/>
    <property type="project" value="UniProtKB-KW"/>
</dbReference>
<keyword evidence="6 8" id="KW-0472">Membrane</keyword>
<keyword evidence="3 9" id="KW-0808">Transferase</keyword>
<evidence type="ECO:0000256" key="5">
    <source>
        <dbReference type="ARBA" id="ARBA00022989"/>
    </source>
</evidence>
<dbReference type="Pfam" id="PF00953">
    <property type="entry name" value="Glycos_transf_4"/>
    <property type="match status" value="1"/>
</dbReference>
<dbReference type="Proteomes" id="UP000240708">
    <property type="component" value="Unassembled WGS sequence"/>
</dbReference>
<dbReference type="PANTHER" id="PTHR22926:SF3">
    <property type="entry name" value="UNDECAPRENYL-PHOSPHATE ALPHA-N-ACETYLGLUCOSAMINYL 1-PHOSPHATE TRANSFERASE"/>
    <property type="match status" value="1"/>
</dbReference>
<dbReference type="InterPro" id="IPR000715">
    <property type="entry name" value="Glycosyl_transferase_4"/>
</dbReference>
<feature type="transmembrane region" description="Helical" evidence="8">
    <location>
        <begin position="182"/>
        <end position="200"/>
    </location>
</feature>
<dbReference type="OrthoDB" id="9783652at2"/>
<keyword evidence="7" id="KW-0479">Metal-binding</keyword>
<comment type="caution">
    <text evidence="9">The sequence shown here is derived from an EMBL/GenBank/DDBJ whole genome shotgun (WGS) entry which is preliminary data.</text>
</comment>
<evidence type="ECO:0000256" key="3">
    <source>
        <dbReference type="ARBA" id="ARBA00022679"/>
    </source>
</evidence>
<dbReference type="PANTHER" id="PTHR22926">
    <property type="entry name" value="PHOSPHO-N-ACETYLMURAMOYL-PENTAPEPTIDE-TRANSFERASE"/>
    <property type="match status" value="1"/>
</dbReference>
<dbReference type="GO" id="GO:0044038">
    <property type="term" value="P:cell wall macromolecule biosynthetic process"/>
    <property type="evidence" value="ECO:0007669"/>
    <property type="project" value="TreeGrafter"/>
</dbReference>
<evidence type="ECO:0000256" key="4">
    <source>
        <dbReference type="ARBA" id="ARBA00022692"/>
    </source>
</evidence>
<feature type="binding site" evidence="7">
    <location>
        <position position="211"/>
    </location>
    <ligand>
        <name>Mg(2+)</name>
        <dbReference type="ChEBI" id="CHEBI:18420"/>
    </ligand>
</feature>
<feature type="transmembrane region" description="Helical" evidence="8">
    <location>
        <begin position="159"/>
        <end position="176"/>
    </location>
</feature>
<dbReference type="CDD" id="cd06853">
    <property type="entry name" value="GT_WecA_like"/>
    <property type="match status" value="1"/>
</dbReference>
<evidence type="ECO:0000313" key="9">
    <source>
        <dbReference type="EMBL" id="PSL03979.1"/>
    </source>
</evidence>
<evidence type="ECO:0000256" key="8">
    <source>
        <dbReference type="SAM" id="Phobius"/>
    </source>
</evidence>
<evidence type="ECO:0000313" key="10">
    <source>
        <dbReference type="Proteomes" id="UP000240708"/>
    </source>
</evidence>
<feature type="binding site" evidence="7">
    <location>
        <position position="151"/>
    </location>
    <ligand>
        <name>Mg(2+)</name>
        <dbReference type="ChEBI" id="CHEBI:18420"/>
    </ligand>
</feature>
<proteinExistence type="predicted"/>
<evidence type="ECO:0000256" key="2">
    <source>
        <dbReference type="ARBA" id="ARBA00022475"/>
    </source>
</evidence>
<gene>
    <name evidence="9" type="ORF">CLV48_106220</name>
</gene>
<dbReference type="PROSITE" id="PS01347">
    <property type="entry name" value="MRAY_1"/>
    <property type="match status" value="1"/>
</dbReference>
<organism evidence="9 10">
    <name type="scientific">Cecembia rubra</name>
    <dbReference type="NCBI Taxonomy" id="1485585"/>
    <lineage>
        <taxon>Bacteria</taxon>
        <taxon>Pseudomonadati</taxon>
        <taxon>Bacteroidota</taxon>
        <taxon>Cytophagia</taxon>
        <taxon>Cytophagales</taxon>
        <taxon>Cyclobacteriaceae</taxon>
        <taxon>Cecembia</taxon>
    </lineage>
</organism>
<reference evidence="9 10" key="1">
    <citation type="submission" date="2018-03" db="EMBL/GenBank/DDBJ databases">
        <title>Genomic Encyclopedia of Archaeal and Bacterial Type Strains, Phase II (KMG-II): from individual species to whole genera.</title>
        <authorList>
            <person name="Goeker M."/>
        </authorList>
    </citation>
    <scope>NUCLEOTIDE SEQUENCE [LARGE SCALE GENOMIC DNA]</scope>
    <source>
        <strain evidence="9 10">DSM 28057</strain>
    </source>
</reference>
<dbReference type="InterPro" id="IPR018480">
    <property type="entry name" value="PNAcMuramoyl-5peptid_Trfase_CS"/>
</dbReference>
<protein>
    <submittedName>
        <fullName evidence="9">UDP-N-acetylmuramyl pentapeptide phosphotransferase/UDP-N-acetylglucosamine-1-phosphate transferase</fullName>
    </submittedName>
</protein>
<feature type="transmembrane region" description="Helical" evidence="8">
    <location>
        <begin position="241"/>
        <end position="261"/>
    </location>
</feature>
<sequence length="383" mass="42503">MVILLTLITAFLIGFLAMPVLISAFKKMQVVDKPGGRKIHKNETPSMGGVVIVLSVLLTAFLWLDVYNLVTIRYLIAAFALMFFVGLRDDLVELSPFQKLGGQSVAAFMVVFMSDIRISGFYGFLGIYELPLILSYAITFITIIGLTNAFNLIDGLDGLAGTISILTFGFLAWWFNVVGMPAFGMFSLILAGSVLGFLVFNWHPAKIFMGDTGSLSLGFALSVLTILFIDTNGTMASVTPWKFNAPIASGMALMIVPLYDTTRIFSRRLRRGRSPFMPDKNHVHHFLMRMGLTHDKVALTLGLIKLLFITLIFIGAAYSDYVMLPVILLTALLLGARLDALTLKRVKEKVRNSPPILQKKYNVAKNKPMLEEQFTSHYHISDN</sequence>
<comment type="subcellular location">
    <subcellularLocation>
        <location evidence="1">Cell membrane</location>
        <topology evidence="1">Multi-pass membrane protein</topology>
    </subcellularLocation>
</comment>
<feature type="transmembrane region" description="Helical" evidence="8">
    <location>
        <begin position="70"/>
        <end position="87"/>
    </location>
</feature>